<dbReference type="GO" id="GO:0015078">
    <property type="term" value="F:proton transmembrane transporter activity"/>
    <property type="evidence" value="ECO:0007669"/>
    <property type="project" value="InterPro"/>
</dbReference>
<dbReference type="RefSeq" id="YP_086884.1">
    <property type="nucleotide sequence ID" value="NC_006285.1"/>
</dbReference>
<evidence type="ECO:0000256" key="11">
    <source>
        <dbReference type="ARBA" id="ARBA00023310"/>
    </source>
</evidence>
<keyword evidence="7 13" id="KW-1133">Transmembrane helix</keyword>
<dbReference type="CTD" id="4509"/>
<dbReference type="Pfam" id="PF00895">
    <property type="entry name" value="ATP-synt_8"/>
    <property type="match status" value="1"/>
</dbReference>
<evidence type="ECO:0000256" key="8">
    <source>
        <dbReference type="ARBA" id="ARBA00023065"/>
    </source>
</evidence>
<protein>
    <recommendedName>
        <fullName evidence="12">ATP synthase complex subunit 8</fullName>
    </recommendedName>
</protein>
<organism evidence="14">
    <name type="scientific">Geocalamus acutus</name>
    <name type="common">Wedge-snouted worm lizard</name>
    <dbReference type="NCBI Taxonomy" id="261498"/>
    <lineage>
        <taxon>Eukaryota</taxon>
        <taxon>Metazoa</taxon>
        <taxon>Chordata</taxon>
        <taxon>Craniata</taxon>
        <taxon>Vertebrata</taxon>
        <taxon>Euteleostomi</taxon>
        <taxon>Lepidosauria</taxon>
        <taxon>Squamata</taxon>
        <taxon>Bifurcata</taxon>
        <taxon>Unidentata</taxon>
        <taxon>Episquamata</taxon>
        <taxon>Laterata</taxon>
        <taxon>Lacertibaenia</taxon>
        <taxon>Amphisbaenia</taxon>
        <taxon>Amphisbaenidae</taxon>
        <taxon>Geocalamus</taxon>
    </lineage>
</organism>
<dbReference type="AlphaFoldDB" id="Q66ST7"/>
<keyword evidence="8 12" id="KW-0406">Ion transport</keyword>
<evidence type="ECO:0000256" key="10">
    <source>
        <dbReference type="ARBA" id="ARBA00023136"/>
    </source>
</evidence>
<evidence type="ECO:0000256" key="1">
    <source>
        <dbReference type="ARBA" id="ARBA00004304"/>
    </source>
</evidence>
<comment type="similarity">
    <text evidence="2 12">Belongs to the ATPase protein 8 family.</text>
</comment>
<keyword evidence="4 12" id="KW-0138">CF(0)</keyword>
<evidence type="ECO:0000256" key="4">
    <source>
        <dbReference type="ARBA" id="ARBA00022547"/>
    </source>
</evidence>
<accession>Q66ST7</accession>
<evidence type="ECO:0000256" key="3">
    <source>
        <dbReference type="ARBA" id="ARBA00022448"/>
    </source>
</evidence>
<dbReference type="GO" id="GO:0015986">
    <property type="term" value="P:proton motive force-driven ATP synthesis"/>
    <property type="evidence" value="ECO:0007669"/>
    <property type="project" value="InterPro"/>
</dbReference>
<dbReference type="GO" id="GO:0045259">
    <property type="term" value="C:proton-transporting ATP synthase complex"/>
    <property type="evidence" value="ECO:0007669"/>
    <property type="project" value="UniProtKB-KW"/>
</dbReference>
<sequence length="53" mass="6550">MPQLNPAPWFLLLIFTWLTLMLYMMKTAYVTFYLYPTQQPKPSCTCHWHWPWL</sequence>
<keyword evidence="11" id="KW-0066">ATP synthesis</keyword>
<dbReference type="GO" id="GO:0031966">
    <property type="term" value="C:mitochondrial membrane"/>
    <property type="evidence" value="ECO:0007669"/>
    <property type="project" value="UniProtKB-SubCell"/>
</dbReference>
<dbReference type="GeneID" id="3021308"/>
<evidence type="ECO:0000313" key="14">
    <source>
        <dbReference type="EMBL" id="AAT08533.1"/>
    </source>
</evidence>
<evidence type="ECO:0000256" key="12">
    <source>
        <dbReference type="RuleBase" id="RU003661"/>
    </source>
</evidence>
<keyword evidence="9 12" id="KW-0496">Mitochondrion</keyword>
<dbReference type="EMBL" id="AY605476">
    <property type="protein sequence ID" value="AAT08533.1"/>
    <property type="molecule type" value="Genomic_DNA"/>
</dbReference>
<evidence type="ECO:0000256" key="7">
    <source>
        <dbReference type="ARBA" id="ARBA00022989"/>
    </source>
</evidence>
<proteinExistence type="inferred from homology"/>
<keyword evidence="6 12" id="KW-0375">Hydrogen ion transport</keyword>
<evidence type="ECO:0000256" key="2">
    <source>
        <dbReference type="ARBA" id="ARBA00008892"/>
    </source>
</evidence>
<evidence type="ECO:0000256" key="5">
    <source>
        <dbReference type="ARBA" id="ARBA00022692"/>
    </source>
</evidence>
<name>Q66ST7_GEOAC</name>
<dbReference type="InterPro" id="IPR001421">
    <property type="entry name" value="ATP8_metazoa"/>
</dbReference>
<gene>
    <name evidence="14" type="primary">atp8</name>
</gene>
<keyword evidence="5 12" id="KW-0812">Transmembrane</keyword>
<feature type="transmembrane region" description="Helical" evidence="13">
    <location>
        <begin position="6"/>
        <end position="25"/>
    </location>
</feature>
<geneLocation type="mitochondrion" evidence="14"/>
<evidence type="ECO:0000256" key="9">
    <source>
        <dbReference type="ARBA" id="ARBA00023128"/>
    </source>
</evidence>
<keyword evidence="3 12" id="KW-0813">Transport</keyword>
<evidence type="ECO:0000256" key="6">
    <source>
        <dbReference type="ARBA" id="ARBA00022781"/>
    </source>
</evidence>
<keyword evidence="10 13" id="KW-0472">Membrane</keyword>
<reference evidence="14" key="1">
    <citation type="journal article" date="2004" name="Mol. Phylogenet. Evol.">
        <title>Phylogenetic relationships among amphisbaenian reptiles based on complete mitochondrial genomic sequences.</title>
        <authorList>
            <person name="Macey J.R."/>
            <person name="Papenfuss T.J."/>
            <person name="Kuehl J.V."/>
            <person name="Fourcade H.M."/>
            <person name="Boore J.L."/>
        </authorList>
    </citation>
    <scope>NUCLEOTIDE SEQUENCE</scope>
</reference>
<comment type="subcellular location">
    <subcellularLocation>
        <location evidence="1 12">Mitochondrion membrane</location>
        <topology evidence="1 12">Single-pass membrane protein</topology>
    </subcellularLocation>
</comment>
<evidence type="ECO:0000256" key="13">
    <source>
        <dbReference type="SAM" id="Phobius"/>
    </source>
</evidence>